<dbReference type="EMBL" id="JBFPJR010000016">
    <property type="protein sequence ID" value="MEX0428109.1"/>
    <property type="molecule type" value="Genomic_DNA"/>
</dbReference>
<dbReference type="CDD" id="cd06582">
    <property type="entry name" value="TM_PBP1_LivH_like"/>
    <property type="match status" value="1"/>
</dbReference>
<keyword evidence="7 9" id="KW-0472">Membrane</keyword>
<keyword evidence="11" id="KW-1185">Reference proteome</keyword>
<dbReference type="InterPro" id="IPR001851">
    <property type="entry name" value="ABC_transp_permease"/>
</dbReference>
<keyword evidence="3" id="KW-1003">Cell membrane</keyword>
<evidence type="ECO:0000313" key="11">
    <source>
        <dbReference type="Proteomes" id="UP001556631"/>
    </source>
</evidence>
<keyword evidence="4 9" id="KW-0812">Transmembrane</keyword>
<dbReference type="RefSeq" id="WP_367994077.1">
    <property type="nucleotide sequence ID" value="NZ_JBFPJR010000016.1"/>
</dbReference>
<dbReference type="PANTHER" id="PTHR11795:SF451">
    <property type="entry name" value="ABC TRANSPORTER PERMEASE PROTEIN"/>
    <property type="match status" value="1"/>
</dbReference>
<keyword evidence="5" id="KW-0029">Amino-acid transport</keyword>
<feature type="transmembrane region" description="Helical" evidence="9">
    <location>
        <begin position="94"/>
        <end position="114"/>
    </location>
</feature>
<evidence type="ECO:0000256" key="7">
    <source>
        <dbReference type="ARBA" id="ARBA00023136"/>
    </source>
</evidence>
<feature type="transmembrane region" description="Helical" evidence="9">
    <location>
        <begin position="266"/>
        <end position="288"/>
    </location>
</feature>
<evidence type="ECO:0000256" key="2">
    <source>
        <dbReference type="ARBA" id="ARBA00022448"/>
    </source>
</evidence>
<dbReference type="Pfam" id="PF02653">
    <property type="entry name" value="BPD_transp_2"/>
    <property type="match status" value="1"/>
</dbReference>
<dbReference type="InterPro" id="IPR052157">
    <property type="entry name" value="BCAA_transport_permease"/>
</dbReference>
<evidence type="ECO:0000313" key="10">
    <source>
        <dbReference type="EMBL" id="MEX0428109.1"/>
    </source>
</evidence>
<evidence type="ECO:0000256" key="8">
    <source>
        <dbReference type="ARBA" id="ARBA00037998"/>
    </source>
</evidence>
<feature type="transmembrane region" description="Helical" evidence="9">
    <location>
        <begin position="215"/>
        <end position="235"/>
    </location>
</feature>
<evidence type="ECO:0000256" key="1">
    <source>
        <dbReference type="ARBA" id="ARBA00004651"/>
    </source>
</evidence>
<comment type="similarity">
    <text evidence="8">Belongs to the binding-protein-dependent transport system permease family. LivHM subfamily.</text>
</comment>
<proteinExistence type="inferred from homology"/>
<reference evidence="10 11" key="1">
    <citation type="submission" date="2024-07" db="EMBL/GenBank/DDBJ databases">
        <authorList>
            <person name="Lee S."/>
            <person name="Kang M."/>
        </authorList>
    </citation>
    <scope>NUCLEOTIDE SEQUENCE [LARGE SCALE GENOMIC DNA]</scope>
    <source>
        <strain evidence="10 11">DS6</strain>
    </source>
</reference>
<feature type="transmembrane region" description="Helical" evidence="9">
    <location>
        <begin position="60"/>
        <end position="82"/>
    </location>
</feature>
<dbReference type="PANTHER" id="PTHR11795">
    <property type="entry name" value="BRANCHED-CHAIN AMINO ACID TRANSPORT SYSTEM PERMEASE PROTEIN LIVH"/>
    <property type="match status" value="1"/>
</dbReference>
<feature type="transmembrane region" description="Helical" evidence="9">
    <location>
        <begin position="242"/>
        <end position="260"/>
    </location>
</feature>
<comment type="caution">
    <text evidence="10">The sequence shown here is derived from an EMBL/GenBank/DDBJ whole genome shotgun (WGS) entry which is preliminary data.</text>
</comment>
<organism evidence="10 11">
    <name type="scientific">Nocardioides eburneus</name>
    <dbReference type="NCBI Taxonomy" id="3231482"/>
    <lineage>
        <taxon>Bacteria</taxon>
        <taxon>Bacillati</taxon>
        <taxon>Actinomycetota</taxon>
        <taxon>Actinomycetes</taxon>
        <taxon>Propionibacteriales</taxon>
        <taxon>Nocardioidaceae</taxon>
        <taxon>Nocardioides</taxon>
    </lineage>
</organism>
<evidence type="ECO:0000256" key="5">
    <source>
        <dbReference type="ARBA" id="ARBA00022970"/>
    </source>
</evidence>
<feature type="transmembrane region" description="Helical" evidence="9">
    <location>
        <begin position="34"/>
        <end position="54"/>
    </location>
</feature>
<evidence type="ECO:0000256" key="3">
    <source>
        <dbReference type="ARBA" id="ARBA00022475"/>
    </source>
</evidence>
<evidence type="ECO:0000256" key="9">
    <source>
        <dbReference type="SAM" id="Phobius"/>
    </source>
</evidence>
<feature type="transmembrane region" description="Helical" evidence="9">
    <location>
        <begin position="189"/>
        <end position="209"/>
    </location>
</feature>
<feature type="transmembrane region" description="Helical" evidence="9">
    <location>
        <begin position="6"/>
        <end position="27"/>
    </location>
</feature>
<keyword evidence="2" id="KW-0813">Transport</keyword>
<sequence length="292" mass="30439">MQQFFTTLLAGLTLGAVYAAFALALCLIWRSTRVVNFAQAPMAMVTTYVALEVIDHTGSYWFGFAVALLAGLVLGAVVERGLVRFVEGKSDLNVVILTLGLFVVLHSLAAIVFGQDYKSFPAPFGLRGLHVAGHDIAITGFGIFTLIAVAVVFGLLVALFRFTDLGLKMRASAFSPEVARLLGVRVGKMLTLGWALAAVVGSLAGLLVAGGNLVFPQFMDSVVVYGFVAAVLGGLDSPAGSVVGGLVLGLALSFVSGYAASDLVPITALGILVLVLLVRPGGLFSHVAERRV</sequence>
<dbReference type="Proteomes" id="UP001556631">
    <property type="component" value="Unassembled WGS sequence"/>
</dbReference>
<evidence type="ECO:0000256" key="4">
    <source>
        <dbReference type="ARBA" id="ARBA00022692"/>
    </source>
</evidence>
<evidence type="ECO:0000256" key="6">
    <source>
        <dbReference type="ARBA" id="ARBA00022989"/>
    </source>
</evidence>
<feature type="transmembrane region" description="Helical" evidence="9">
    <location>
        <begin position="136"/>
        <end position="160"/>
    </location>
</feature>
<gene>
    <name evidence="10" type="ORF">AB3X52_10810</name>
</gene>
<protein>
    <submittedName>
        <fullName evidence="10">Branched-chain amino acid ABC transporter permease</fullName>
    </submittedName>
</protein>
<comment type="subcellular location">
    <subcellularLocation>
        <location evidence="1">Cell membrane</location>
        <topology evidence="1">Multi-pass membrane protein</topology>
    </subcellularLocation>
</comment>
<keyword evidence="6 9" id="KW-1133">Transmembrane helix</keyword>
<accession>A0ABV3SYT8</accession>
<name>A0ABV3SYT8_9ACTN</name>